<evidence type="ECO:0000313" key="1">
    <source>
        <dbReference type="EMBL" id="CBA16290.1"/>
    </source>
</evidence>
<dbReference type="KEGG" id="xal:XALC_1796"/>
<keyword evidence="2" id="KW-1185">Reference proteome</keyword>
<accession>D2UDY7</accession>
<dbReference type="Proteomes" id="UP000001890">
    <property type="component" value="Chromosome"/>
</dbReference>
<organism evidence="1 2">
    <name type="scientific">Xanthomonas albilineans (strain GPE PC73 / CFBP 7063)</name>
    <dbReference type="NCBI Taxonomy" id="380358"/>
    <lineage>
        <taxon>Bacteria</taxon>
        <taxon>Pseudomonadati</taxon>
        <taxon>Pseudomonadota</taxon>
        <taxon>Gammaproteobacteria</taxon>
        <taxon>Lysobacterales</taxon>
        <taxon>Lysobacteraceae</taxon>
        <taxon>Xanthomonas</taxon>
    </lineage>
</organism>
<proteinExistence type="predicted"/>
<reference evidence="1 2" key="1">
    <citation type="journal article" date="2009" name="BMC Genomics">
        <title>The complete genome sequence of Xanthomonas albilineans provides new insights into the reductive genome evolution of the xylem-limited Xanthomonadaceae.</title>
        <authorList>
            <person name="Pieretti I."/>
            <person name="Royer M."/>
            <person name="Barbe V."/>
            <person name="Carrere S."/>
            <person name="Koebnik R."/>
            <person name="Cociancich S."/>
            <person name="Couloux A."/>
            <person name="Darrasse A."/>
            <person name="Gouzy J."/>
            <person name="Jacques M.A."/>
            <person name="Lauber E."/>
            <person name="Manceau C."/>
            <person name="Mangenot S."/>
            <person name="Poussier S."/>
            <person name="Segurens B."/>
            <person name="Szurek B."/>
            <person name="Verdier V."/>
            <person name="Arlat M."/>
            <person name="Rott P."/>
        </authorList>
    </citation>
    <scope>NUCLEOTIDE SEQUENCE [LARGE SCALE GENOMIC DNA]</scope>
    <source>
        <strain evidence="2">GPE PC73 / CFBP 7063</strain>
    </source>
</reference>
<name>D2UDY7_XANAP</name>
<dbReference type="AlphaFoldDB" id="D2UDY7"/>
<gene>
    <name evidence="1" type="ordered locus">XALc_1796</name>
</gene>
<dbReference type="eggNOG" id="ENOG5032TF4">
    <property type="taxonomic scope" value="Bacteria"/>
</dbReference>
<protein>
    <submittedName>
        <fullName evidence="1">Uncharacterized protein</fullName>
    </submittedName>
</protein>
<evidence type="ECO:0000313" key="2">
    <source>
        <dbReference type="Proteomes" id="UP000001890"/>
    </source>
</evidence>
<sequence>MGQFEVVVDNLSAAYCSTCSSFPLANPRHVTSEPTLQLSMTLKFRHPITVYSLVPGGVSPLAMTSAVIHMLDRNVVSWIGREPRGEPDSPRDAAMRWWLKFLDTPTQSINPVLCAFEGNKRRIPTLDEFKEEYRRSCEKIGAYFRSARIFRHQEDDFLQIYQNVVDLHARHSAEMDFLCEIAPEIAERHKRHELVAIRNRIFDAAQRRCLGTSLVLIATLSCLYEGATEAAASPARGVIKPKPKYGPMAAHNALSDVRAVEMLAASALLRPGTLGLCTGDLRLARFWAALGITSANWNGNNACTISPRISSRLFPILTDVQCHELAEILVEHGFADAGSSWVTTRDKSI</sequence>
<dbReference type="EMBL" id="FP565176">
    <property type="protein sequence ID" value="CBA16290.1"/>
    <property type="molecule type" value="Genomic_DNA"/>
</dbReference>